<dbReference type="SUPFAM" id="SSF48403">
    <property type="entry name" value="Ankyrin repeat"/>
    <property type="match status" value="3"/>
</dbReference>
<feature type="repeat" description="ANK" evidence="3">
    <location>
        <begin position="304"/>
        <end position="336"/>
    </location>
</feature>
<feature type="repeat" description="ANK" evidence="3">
    <location>
        <begin position="1493"/>
        <end position="1525"/>
    </location>
</feature>
<evidence type="ECO:0000256" key="3">
    <source>
        <dbReference type="PROSITE-ProRule" id="PRU00023"/>
    </source>
</evidence>
<feature type="repeat" description="ANK" evidence="3">
    <location>
        <begin position="337"/>
        <end position="369"/>
    </location>
</feature>
<comment type="caution">
    <text evidence="5">The sequence shown here is derived from an EMBL/GenBank/DDBJ whole genome shotgun (WGS) entry which is preliminary data.</text>
</comment>
<feature type="region of interest" description="Disordered" evidence="4">
    <location>
        <begin position="84"/>
        <end position="108"/>
    </location>
</feature>
<dbReference type="Pfam" id="PF12796">
    <property type="entry name" value="Ank_2"/>
    <property type="match status" value="7"/>
</dbReference>
<feature type="region of interest" description="Disordered" evidence="4">
    <location>
        <begin position="628"/>
        <end position="664"/>
    </location>
</feature>
<proteinExistence type="predicted"/>
<feature type="repeat" description="ANK" evidence="3">
    <location>
        <begin position="1324"/>
        <end position="1356"/>
    </location>
</feature>
<feature type="repeat" description="ANK" evidence="3">
    <location>
        <begin position="434"/>
        <end position="466"/>
    </location>
</feature>
<dbReference type="PRINTS" id="PR01415">
    <property type="entry name" value="ANKYRIN"/>
</dbReference>
<protein>
    <recommendedName>
        <fullName evidence="7">Ankyrin repeat domain-containing protein 17</fullName>
    </recommendedName>
</protein>
<feature type="compositionally biased region" description="Basic and acidic residues" evidence="4">
    <location>
        <begin position="905"/>
        <end position="919"/>
    </location>
</feature>
<feature type="compositionally biased region" description="Low complexity" evidence="4">
    <location>
        <begin position="923"/>
        <end position="935"/>
    </location>
</feature>
<dbReference type="GO" id="GO:0045087">
    <property type="term" value="P:innate immune response"/>
    <property type="evidence" value="ECO:0007669"/>
    <property type="project" value="TreeGrafter"/>
</dbReference>
<name>A0AAV8YV29_9CUCU</name>
<feature type="region of interest" description="Disordered" evidence="4">
    <location>
        <begin position="717"/>
        <end position="739"/>
    </location>
</feature>
<feature type="compositionally biased region" description="Basic and acidic residues" evidence="4">
    <location>
        <begin position="1688"/>
        <end position="1702"/>
    </location>
</feature>
<evidence type="ECO:0000256" key="1">
    <source>
        <dbReference type="ARBA" id="ARBA00022737"/>
    </source>
</evidence>
<dbReference type="FunFam" id="1.25.40.20:FF:000028">
    <property type="entry name" value="ankyrin repeat domain-containing protein 17 isoform X1"/>
    <property type="match status" value="1"/>
</dbReference>
<feature type="region of interest" description="Disordered" evidence="4">
    <location>
        <begin position="1244"/>
        <end position="1275"/>
    </location>
</feature>
<keyword evidence="6" id="KW-1185">Reference proteome</keyword>
<feature type="repeat" description="ANK" evidence="3">
    <location>
        <begin position="1545"/>
        <end position="1577"/>
    </location>
</feature>
<evidence type="ECO:0000256" key="2">
    <source>
        <dbReference type="ARBA" id="ARBA00023043"/>
    </source>
</evidence>
<feature type="repeat" description="ANK" evidence="3">
    <location>
        <begin position="245"/>
        <end position="277"/>
    </location>
</feature>
<feature type="region of interest" description="Disordered" evidence="4">
    <location>
        <begin position="890"/>
        <end position="935"/>
    </location>
</feature>
<feature type="region of interest" description="Disordered" evidence="4">
    <location>
        <begin position="2048"/>
        <end position="2078"/>
    </location>
</feature>
<feature type="compositionally biased region" description="Low complexity" evidence="4">
    <location>
        <begin position="1244"/>
        <end position="1265"/>
    </location>
</feature>
<dbReference type="FunFam" id="1.25.40.20:FF:000046">
    <property type="entry name" value="Ankyrin repeat and KH domain-containing protein 1"/>
    <property type="match status" value="1"/>
</dbReference>
<dbReference type="InterPro" id="IPR002110">
    <property type="entry name" value="Ankyrin_rpt"/>
</dbReference>
<dbReference type="GO" id="GO:0005737">
    <property type="term" value="C:cytoplasm"/>
    <property type="evidence" value="ECO:0007669"/>
    <property type="project" value="TreeGrafter"/>
</dbReference>
<feature type="repeat" description="ANK" evidence="3">
    <location>
        <begin position="401"/>
        <end position="433"/>
    </location>
</feature>
<accession>A0AAV8YV29</accession>
<feature type="compositionally biased region" description="Basic and acidic residues" evidence="4">
    <location>
        <begin position="1765"/>
        <end position="1791"/>
    </location>
</feature>
<dbReference type="InterPro" id="IPR051631">
    <property type="entry name" value="Ankyrin-KH/SAM_domain"/>
</dbReference>
<dbReference type="InterPro" id="IPR036770">
    <property type="entry name" value="Ankyrin_rpt-contain_sf"/>
</dbReference>
<dbReference type="FunFam" id="1.25.40.20:FF:000026">
    <property type="entry name" value="ankyrin repeat domain-containing protein 17 isoform X3"/>
    <property type="match status" value="1"/>
</dbReference>
<dbReference type="PANTHER" id="PTHR23206">
    <property type="entry name" value="MASK PROTEIN"/>
    <property type="match status" value="1"/>
</dbReference>
<dbReference type="Pfam" id="PF13637">
    <property type="entry name" value="Ank_4"/>
    <property type="match status" value="1"/>
</dbReference>
<reference evidence="5" key="1">
    <citation type="journal article" date="2023" name="Insect Mol. Biol.">
        <title>Genome sequencing provides insights into the evolution of gene families encoding plant cell wall-degrading enzymes in longhorned beetles.</title>
        <authorList>
            <person name="Shin N.R."/>
            <person name="Okamura Y."/>
            <person name="Kirsch R."/>
            <person name="Pauchet Y."/>
        </authorList>
    </citation>
    <scope>NUCLEOTIDE SEQUENCE</scope>
    <source>
        <strain evidence="5">AMC_N1</strain>
    </source>
</reference>
<organism evidence="5 6">
    <name type="scientific">Aromia moschata</name>
    <dbReference type="NCBI Taxonomy" id="1265417"/>
    <lineage>
        <taxon>Eukaryota</taxon>
        <taxon>Metazoa</taxon>
        <taxon>Ecdysozoa</taxon>
        <taxon>Arthropoda</taxon>
        <taxon>Hexapoda</taxon>
        <taxon>Insecta</taxon>
        <taxon>Pterygota</taxon>
        <taxon>Neoptera</taxon>
        <taxon>Endopterygota</taxon>
        <taxon>Coleoptera</taxon>
        <taxon>Polyphaga</taxon>
        <taxon>Cucujiformia</taxon>
        <taxon>Chrysomeloidea</taxon>
        <taxon>Cerambycidae</taxon>
        <taxon>Cerambycinae</taxon>
        <taxon>Callichromatini</taxon>
        <taxon>Aromia</taxon>
    </lineage>
</organism>
<sequence length="2216" mass="241139">MIDQDQELEDDPQVEAAKFLLNPDEDRAVDPETQARLEQLLQAAGIGQLAAKDGKHLGDPEVLRRLTSSVSCALDEAAAALTRMRSDNPNNRGSSSSNNQQQPEKTSLVEACTDGDVGTVRKLLTEGRSVHETSEEGESLLSLACSAGYFELAQVLLAMHANVEDRGIKGECTPLMEAASAGHLDIVRLLVAHGADVNAQTGANVEDHNENGHTPLMEAASAGHVGLAKILLMHGAGINTHSNEFKESALTLACYKGHLDMVRFLLEAGADQEHKTDEMHTALMEASMDGHVEVARLLLDSGRSFESPLTLAACGGHVDLAMLLIERGANIEEVNDEGYTPLMEAAREGHEEMVHLLLGQGANINAQTDETQETALTLACCGGFTEVADILLKGGADIELGASTPLMEAAQEGHLDLVRFLLENGANVHAQTQTGDTALTYACENGHTDVADLLLQYGADLEHESEGGRTPLMKACRAGHMCTVQFLISKGGANVRRQTTNNDHTPLSLACAGGHLPVVELLLSHNADPNHKLKDNSTMLIEAAKGGHTNVVQLLLDYPHSMQPMMLNQHQQGATAATNLSMLPGQVGSRDSPLPPGTMPPNLPPQPVNFFQPPSAVRIVQQEDPGNPAIDVNSKQQVQAQTNRTTTDAQKISGSRKPLLPKSRSTGAVFDGNLTSAEAQQVRTQPLSDFDEDVFGGERSYGLPEAGRVQQYPDRLHQEPQEAVQQQHGRGHHAEAADTGRQVERDLHGKTQTHNHVFQYAIQEQCPSSTSATLPHMLNIDIAMQQQKRQGLGTGMLSGGTIFPGQNLQVHNAFYTGGTTCLQSPTPKLSVAGDTTAAYTQQNQTQQPAFYFAPLPTSVAVSLSTATTSATPTVTSVTAVTTNQPIKFQSVTSHAEVSQNTAISDRPKAKPVSKKEGKNVRKQQQQQATSQQHPIQPQAQTFQPNLYGQQPTQIFGPLQLQQPQQLQAQPQQFQQQTEAKTITQQEILNVQGLDLDSLDQDQLVLKEDNHENLLTASILQQFHNTSIPAIRAAFVGSPQKTRLELYDHTQEGNKVTKLELSEKDFSSVEDVVQTLESFNTTEVSEQSLSQHNLQVQPYPSALDDLLTAQQDLSSQADLSRVEYFAVPSNGTQVPVHALYPYEHYLGAGLKQDQLFQAGFQAGYSLMQQQLACPNASASDTLTTTTVVPTTVGAVPGTSTQQYITPQQQPVCTPVQAPCSHVTAAAPIQQSHHCQMPCSQHQQMPQTHLQQQQQQQATHQVQAATQTRRPRSPSITMLKKSQKLMPRALNSKGQAITQYSGANQQQCANTVISPCMDVDSETESNHDTALTLACAGGHEELVELLISRGADIEHRDKKGFTPLILAATAGHEKVVEILLNHNADIEAQSERTKDTPLSLACSGGRYEVVELLLTRNANKEHRNVSDYTPLSLAASGGYVNIIKLLLNHGAEINSRTGSKLGISPLMLAAMNGHTAAVKLLLDMGSDINAQIETNRNTALTLACFQGRHEVVSLLLDRKANVEHRAKTGLTPLMEAASGGRGQEQEGQLVPLWLAANGGHLPVVELLYNVNADIDSQDNRKVSCLMAAFRKGHVKVVKWMVHHVDSSSPADQEMMRYNATCVKIIRAAKETQAAKANKNASILLEELESEKTREESKRLAAARRRERKKKKKLEKKEERGSCWKRTRRTRTTDEKQEKQQSIEEEKAEEDVNPAIRNGDANDKGRGRQRHRRQQPGQLLQRRPQVQGEAQEKKKKKVAISITVSSKAELEQASDHHDASDKGDKSDKGQDAKNKNLNIRKGLIFEGDQVTGRAGRFPEATGNEVYVSSKSRSRATTMPPRLLEELHQPQAVEQARGGLEGGGQEELRADGGRGGSNINAIRAPPVLTLKWRSRAKAKERELLHIKGSAEATKQAHNLIATLIKDPDVDILSMLPKTNKTTSSSTTLWDKTQIGTKKNAGKIVMVTQAAPTSTNTHQKVIQTVAPSVTQASRFSTTSTGYHSQQRAPFLLKLYPIRLQTPSPRPTGMPAPLPLLLHPPICNIFKAQARSRRCSGPASHSNQGNANVPSTEPHSCGLRSSTPNIIQSNSVQQALVQEEAPSLQAPSEYSLFYTGDHWNRREQESQKPVNFAAVTGGSNSQSVVQHKFIDQEPPPPVDASKAPGYRGGASYQDQNKSQSTLPPIGSNVVHNRPPVSQGNPDYFGGAFQDRRWKHSQYAQPE</sequence>
<dbReference type="PROSITE" id="PS50088">
    <property type="entry name" value="ANK_REPEAT"/>
    <property type="match status" value="17"/>
</dbReference>
<feature type="region of interest" description="Disordered" evidence="4">
    <location>
        <begin position="1851"/>
        <end position="1876"/>
    </location>
</feature>
<feature type="compositionally biased region" description="Polar residues" evidence="4">
    <location>
        <begin position="890"/>
        <end position="903"/>
    </location>
</feature>
<evidence type="ECO:0000313" key="5">
    <source>
        <dbReference type="EMBL" id="KAJ8954975.1"/>
    </source>
</evidence>
<keyword evidence="2 3" id="KW-0040">ANK repeat</keyword>
<dbReference type="SMART" id="SM00248">
    <property type="entry name" value="ANK"/>
    <property type="match status" value="22"/>
</dbReference>
<dbReference type="EMBL" id="JAPWTK010000041">
    <property type="protein sequence ID" value="KAJ8954975.1"/>
    <property type="molecule type" value="Genomic_DNA"/>
</dbReference>
<feature type="repeat" description="ANK" evidence="3">
    <location>
        <begin position="170"/>
        <end position="202"/>
    </location>
</feature>
<feature type="repeat" description="ANK" evidence="3">
    <location>
        <begin position="467"/>
        <end position="491"/>
    </location>
</feature>
<feature type="compositionally biased region" description="Low complexity" evidence="4">
    <location>
        <begin position="1732"/>
        <end position="1745"/>
    </location>
</feature>
<feature type="region of interest" description="Disordered" evidence="4">
    <location>
        <begin position="1651"/>
        <end position="1792"/>
    </location>
</feature>
<dbReference type="PANTHER" id="PTHR23206:SF8">
    <property type="entry name" value="ANKYRIN REPEAT AND KH DOMAIN-CONTAINING 1"/>
    <property type="match status" value="1"/>
</dbReference>
<dbReference type="PROSITE" id="PS50297">
    <property type="entry name" value="ANK_REP_REGION"/>
    <property type="match status" value="15"/>
</dbReference>
<evidence type="ECO:0000256" key="4">
    <source>
        <dbReference type="SAM" id="MobiDB-lite"/>
    </source>
</evidence>
<feature type="repeat" description="ANK" evidence="3">
    <location>
        <begin position="1357"/>
        <end position="1389"/>
    </location>
</feature>
<feature type="repeat" description="ANK" evidence="3">
    <location>
        <begin position="1459"/>
        <end position="1491"/>
    </location>
</feature>
<feature type="repeat" description="ANK" evidence="3">
    <location>
        <begin position="211"/>
        <end position="243"/>
    </location>
</feature>
<gene>
    <name evidence="5" type="ORF">NQ318_000406</name>
</gene>
<dbReference type="FunFam" id="1.25.40.20:FF:000041">
    <property type="entry name" value="ankyrin repeat and KH domain-containing protein 1 isoform X1"/>
    <property type="match status" value="1"/>
</dbReference>
<feature type="compositionally biased region" description="Polar residues" evidence="4">
    <location>
        <begin position="2166"/>
        <end position="2176"/>
    </location>
</feature>
<feature type="region of interest" description="Disordered" evidence="4">
    <location>
        <begin position="2144"/>
        <end position="2216"/>
    </location>
</feature>
<feature type="repeat" description="ANK" evidence="3">
    <location>
        <begin position="502"/>
        <end position="534"/>
    </location>
</feature>
<feature type="compositionally biased region" description="Low complexity" evidence="4">
    <location>
        <begin position="87"/>
        <end position="99"/>
    </location>
</feature>
<feature type="compositionally biased region" description="Basic residues" evidence="4">
    <location>
        <begin position="1658"/>
        <end position="1671"/>
    </location>
</feature>
<feature type="repeat" description="ANK" evidence="3">
    <location>
        <begin position="1391"/>
        <end position="1423"/>
    </location>
</feature>
<evidence type="ECO:0000313" key="6">
    <source>
        <dbReference type="Proteomes" id="UP001162162"/>
    </source>
</evidence>
<feature type="repeat" description="ANK" evidence="3">
    <location>
        <begin position="371"/>
        <end position="403"/>
    </location>
</feature>
<dbReference type="Gene3D" id="1.25.40.20">
    <property type="entry name" value="Ankyrin repeat-containing domain"/>
    <property type="match status" value="7"/>
</dbReference>
<feature type="repeat" description="ANK" evidence="3">
    <location>
        <begin position="1424"/>
        <end position="1456"/>
    </location>
</feature>
<feature type="compositionally biased region" description="Polar residues" evidence="4">
    <location>
        <begin position="2053"/>
        <end position="2078"/>
    </location>
</feature>
<dbReference type="Pfam" id="PF00023">
    <property type="entry name" value="Ank"/>
    <property type="match status" value="2"/>
</dbReference>
<keyword evidence="1" id="KW-0677">Repeat</keyword>
<feature type="compositionally biased region" description="Polar residues" evidence="4">
    <location>
        <begin position="633"/>
        <end position="653"/>
    </location>
</feature>
<evidence type="ECO:0008006" key="7">
    <source>
        <dbReference type="Google" id="ProtNLM"/>
    </source>
</evidence>
<dbReference type="Proteomes" id="UP001162162">
    <property type="component" value="Unassembled WGS sequence"/>
</dbReference>